<dbReference type="AlphaFoldDB" id="A0A4V3XKY2"/>
<organism evidence="1 2">
    <name type="scientific">Aliishimia ponticola</name>
    <dbReference type="NCBI Taxonomy" id="2499833"/>
    <lineage>
        <taxon>Bacteria</taxon>
        <taxon>Pseudomonadati</taxon>
        <taxon>Pseudomonadota</taxon>
        <taxon>Alphaproteobacteria</taxon>
        <taxon>Rhodobacterales</taxon>
        <taxon>Paracoccaceae</taxon>
        <taxon>Aliishimia</taxon>
    </lineage>
</organism>
<proteinExistence type="predicted"/>
<name>A0A4V3XKY2_9RHOB</name>
<dbReference type="OrthoDB" id="8481769at2"/>
<protein>
    <recommendedName>
        <fullName evidence="3">Sulfotransferase domain-containing protein</fullName>
    </recommendedName>
</protein>
<dbReference type="Gene3D" id="3.40.50.300">
    <property type="entry name" value="P-loop containing nucleotide triphosphate hydrolases"/>
    <property type="match status" value="1"/>
</dbReference>
<dbReference type="RefSeq" id="WP_136461625.1">
    <property type="nucleotide sequence ID" value="NZ_SRKY01000001.1"/>
</dbReference>
<dbReference type="SUPFAM" id="SSF52540">
    <property type="entry name" value="P-loop containing nucleoside triphosphate hydrolases"/>
    <property type="match status" value="1"/>
</dbReference>
<evidence type="ECO:0000313" key="1">
    <source>
        <dbReference type="EMBL" id="THH38733.1"/>
    </source>
</evidence>
<reference evidence="1 2" key="1">
    <citation type="submission" date="2019-04" db="EMBL/GenBank/DDBJ databases">
        <title>Shimia ponticola sp. nov., isolated from seawater.</title>
        <authorList>
            <person name="Kim Y.-O."/>
            <person name="Yoon J.-H."/>
        </authorList>
    </citation>
    <scope>NUCLEOTIDE SEQUENCE [LARGE SCALE GENOMIC DNA]</scope>
    <source>
        <strain evidence="1 2">MYP11</strain>
    </source>
</reference>
<keyword evidence="2" id="KW-1185">Reference proteome</keyword>
<evidence type="ECO:0008006" key="3">
    <source>
        <dbReference type="Google" id="ProtNLM"/>
    </source>
</evidence>
<evidence type="ECO:0000313" key="2">
    <source>
        <dbReference type="Proteomes" id="UP000306602"/>
    </source>
</evidence>
<sequence length="300" mass="34807">MSLHLGAHKTASTHLERMLRQNVSAHGFSEIRVAKKRDIRDAITSKLDQVKHKEELSPELIAGVTKLLRRKSTIVVSDENILGTTTSLFEKDQFYPNAERRMRRVKRLLAGYDVTVFLAIRNPADFITSSYCEAVRHSGYIPFEDYVDGDDLKKMRWSNLVRRISKAAPGVKICLWQFEYYPTIWRQVSERMLNVGKQRAGQIEWLDEVARPGMSAKALKEFKRLRGTELTREQADDILFDNPRSRWNGTPDLFTRAQRQSLNKRFQRDLAELTHIDNVEFIGPLKAPMQATSWLKRRFG</sequence>
<comment type="caution">
    <text evidence="1">The sequence shown here is derived from an EMBL/GenBank/DDBJ whole genome shotgun (WGS) entry which is preliminary data.</text>
</comment>
<dbReference type="InterPro" id="IPR027417">
    <property type="entry name" value="P-loop_NTPase"/>
</dbReference>
<accession>A0A4V3XKY2</accession>
<dbReference type="EMBL" id="SRKY01000001">
    <property type="protein sequence ID" value="THH38733.1"/>
    <property type="molecule type" value="Genomic_DNA"/>
</dbReference>
<gene>
    <name evidence="1" type="ORF">E4Z66_03965</name>
</gene>
<dbReference type="Proteomes" id="UP000306602">
    <property type="component" value="Unassembled WGS sequence"/>
</dbReference>